<keyword evidence="1" id="KW-0472">Membrane</keyword>
<proteinExistence type="predicted"/>
<evidence type="ECO:0000256" key="1">
    <source>
        <dbReference type="SAM" id="Phobius"/>
    </source>
</evidence>
<accession>A0A832WHN6</accession>
<evidence type="ECO:0000313" key="3">
    <source>
        <dbReference type="Proteomes" id="UP000645676"/>
    </source>
</evidence>
<gene>
    <name evidence="2" type="ORF">HA335_01465</name>
</gene>
<reference evidence="2" key="1">
    <citation type="journal article" date="2020" name="bioRxiv">
        <title>A rank-normalized archaeal taxonomy based on genome phylogeny resolves widespread incomplete and uneven classifications.</title>
        <authorList>
            <person name="Rinke C."/>
            <person name="Chuvochina M."/>
            <person name="Mussig A.J."/>
            <person name="Chaumeil P.-A."/>
            <person name="Waite D.W."/>
            <person name="Whitman W.B."/>
            <person name="Parks D.H."/>
            <person name="Hugenholtz P."/>
        </authorList>
    </citation>
    <scope>NUCLEOTIDE SEQUENCE</scope>
    <source>
        <strain evidence="2">UBA8849</strain>
    </source>
</reference>
<dbReference type="AlphaFoldDB" id="A0A832WHN6"/>
<evidence type="ECO:0000313" key="2">
    <source>
        <dbReference type="EMBL" id="HII59242.1"/>
    </source>
</evidence>
<dbReference type="EMBL" id="DUJR01000006">
    <property type="protein sequence ID" value="HII59242.1"/>
    <property type="molecule type" value="Genomic_DNA"/>
</dbReference>
<protein>
    <submittedName>
        <fullName evidence="2">Uncharacterized protein</fullName>
    </submittedName>
</protein>
<organism evidence="2 3">
    <name type="scientific">Methanocaldococcus jannaschii</name>
    <dbReference type="NCBI Taxonomy" id="2190"/>
    <lineage>
        <taxon>Archaea</taxon>
        <taxon>Methanobacteriati</taxon>
        <taxon>Methanobacteriota</taxon>
        <taxon>Methanomada group</taxon>
        <taxon>Methanococci</taxon>
        <taxon>Methanococcales</taxon>
        <taxon>Methanocaldococcaceae</taxon>
        <taxon>Methanocaldococcus</taxon>
    </lineage>
</organism>
<keyword evidence="1" id="KW-0812">Transmembrane</keyword>
<sequence length="275" mass="33451">MVYFVAVDKDAVSKAIKTKYKDIIKAEEYLEKIFNISFSMPKSYELKDFIKQYDFFNDDKIAEKLERFFKAINFTNPRHLKKVLNKYAILIEFKNSKIDNERLIPEIIRIENGERKRKGYLFDTVFVLYFIILYEFYYGKYLEVKRYKCRLQTNTGLQSYFERYSLLSQIMKVIKNRNANDMDRVITNLMLLYSQLGYRYNYEIKGRKFYKLVINREIRDKDYNIANELSIELKEAGITVDFWEYIKNNYEDLIEENYPNPYPFTNLFKMVETYL</sequence>
<keyword evidence="1" id="KW-1133">Transmembrane helix</keyword>
<feature type="transmembrane region" description="Helical" evidence="1">
    <location>
        <begin position="119"/>
        <end position="139"/>
    </location>
</feature>
<comment type="caution">
    <text evidence="2">The sequence shown here is derived from an EMBL/GenBank/DDBJ whole genome shotgun (WGS) entry which is preliminary data.</text>
</comment>
<name>A0A832WHN6_9EURY</name>
<dbReference type="Proteomes" id="UP000645676">
    <property type="component" value="Unassembled WGS sequence"/>
</dbReference>